<proteinExistence type="predicted"/>
<name>A0A370IAP8_9NOCA</name>
<dbReference type="PANTHER" id="PTHR34613">
    <property type="entry name" value="SLL0800 PROTEIN"/>
    <property type="match status" value="1"/>
</dbReference>
<evidence type="ECO:0000313" key="2">
    <source>
        <dbReference type="Proteomes" id="UP000254869"/>
    </source>
</evidence>
<dbReference type="Proteomes" id="UP000254869">
    <property type="component" value="Unassembled WGS sequence"/>
</dbReference>
<dbReference type="STRING" id="1210086.GCA_001613105_06217"/>
<accession>A0A370IAP8</accession>
<dbReference type="AlphaFoldDB" id="A0A370IAP8"/>
<comment type="caution">
    <text evidence="1">The sequence shown here is derived from an EMBL/GenBank/DDBJ whole genome shotgun (WGS) entry which is preliminary data.</text>
</comment>
<protein>
    <submittedName>
        <fullName evidence="1">Uncharacterized protein</fullName>
    </submittedName>
</protein>
<dbReference type="EMBL" id="QQBC01000002">
    <property type="protein sequence ID" value="RDI67768.1"/>
    <property type="molecule type" value="Genomic_DNA"/>
</dbReference>
<evidence type="ECO:0000313" key="1">
    <source>
        <dbReference type="EMBL" id="RDI67768.1"/>
    </source>
</evidence>
<organism evidence="1 2">
    <name type="scientific">Nocardia pseudobrasiliensis</name>
    <dbReference type="NCBI Taxonomy" id="45979"/>
    <lineage>
        <taxon>Bacteria</taxon>
        <taxon>Bacillati</taxon>
        <taxon>Actinomycetota</taxon>
        <taxon>Actinomycetes</taxon>
        <taxon>Mycobacteriales</taxon>
        <taxon>Nocardiaceae</taxon>
        <taxon>Nocardia</taxon>
    </lineage>
</organism>
<keyword evidence="2" id="KW-1185">Reference proteome</keyword>
<dbReference type="PANTHER" id="PTHR34613:SF1">
    <property type="entry name" value="SLL6017 PROTEIN"/>
    <property type="match status" value="1"/>
</dbReference>
<dbReference type="RefSeq" id="WP_211335771.1">
    <property type="nucleotide sequence ID" value="NZ_QQBC01000002.1"/>
</dbReference>
<reference evidence="1 2" key="1">
    <citation type="submission" date="2018-07" db="EMBL/GenBank/DDBJ databases">
        <title>Genomic Encyclopedia of Type Strains, Phase IV (KMG-IV): sequencing the most valuable type-strain genomes for metagenomic binning, comparative biology and taxonomic classification.</title>
        <authorList>
            <person name="Goeker M."/>
        </authorList>
    </citation>
    <scope>NUCLEOTIDE SEQUENCE [LARGE SCALE GENOMIC DNA]</scope>
    <source>
        <strain evidence="1 2">DSM 44290</strain>
    </source>
</reference>
<sequence>MVSSRHEVMHRIFQHDPAVFGRAFHALGLPFPEPIEVVLEATDLTEIKPMERRVDTALRFVTAQGAFLLLIEAQQQDDNDKPPAWAYYVAYCHSKFRIPVVLLVVCHDRTTATWAAKRIEIGLPEWPTMTVMPLVLGPHNVPVVTDIEEAAQDIPLATLSAITHASDPYIGDILKTLATALKRLDPGDDNAITFSELTELGLGNTRPPTCGES</sequence>
<gene>
    <name evidence="1" type="ORF">DFR76_102167</name>
</gene>